<evidence type="ECO:0000313" key="3">
    <source>
        <dbReference type="Proteomes" id="UP001189429"/>
    </source>
</evidence>
<feature type="region of interest" description="Disordered" evidence="1">
    <location>
        <begin position="1"/>
        <end position="100"/>
    </location>
</feature>
<sequence>GIGGVGDTTVFGSVEAGDTAAFPRGRDDGLDSQTLGATSGDAAQREGQDDHRGEADQAGHGGDGTRESSLGLAGSKAGAPGQQDGVPCGAGAAQAAVTRNEKAVHAVLEVSSKDSLRKCWTDLSDGEGYMDAVEAQPGQQFAVVGKKDACDGDVDKAMVESPKSACGGVDAEVLNTNRTSHGRAGQVGPVGAERQQKLGRS</sequence>
<accession>A0ABN9V3L7</accession>
<evidence type="ECO:0000313" key="2">
    <source>
        <dbReference type="EMBL" id="CAK0866452.1"/>
    </source>
</evidence>
<name>A0ABN9V3L7_9DINO</name>
<comment type="caution">
    <text evidence="2">The sequence shown here is derived from an EMBL/GenBank/DDBJ whole genome shotgun (WGS) entry which is preliminary data.</text>
</comment>
<keyword evidence="3" id="KW-1185">Reference proteome</keyword>
<reference evidence="2" key="1">
    <citation type="submission" date="2023-10" db="EMBL/GenBank/DDBJ databases">
        <authorList>
            <person name="Chen Y."/>
            <person name="Shah S."/>
            <person name="Dougan E. K."/>
            <person name="Thang M."/>
            <person name="Chan C."/>
        </authorList>
    </citation>
    <scope>NUCLEOTIDE SEQUENCE [LARGE SCALE GENOMIC DNA]</scope>
</reference>
<protein>
    <submittedName>
        <fullName evidence="2">Uncharacterized protein</fullName>
    </submittedName>
</protein>
<feature type="compositionally biased region" description="Basic and acidic residues" evidence="1">
    <location>
        <begin position="43"/>
        <end position="57"/>
    </location>
</feature>
<gene>
    <name evidence="2" type="ORF">PCOR1329_LOCUS53630</name>
</gene>
<dbReference type="Proteomes" id="UP001189429">
    <property type="component" value="Unassembled WGS sequence"/>
</dbReference>
<organism evidence="2 3">
    <name type="scientific">Prorocentrum cordatum</name>
    <dbReference type="NCBI Taxonomy" id="2364126"/>
    <lineage>
        <taxon>Eukaryota</taxon>
        <taxon>Sar</taxon>
        <taxon>Alveolata</taxon>
        <taxon>Dinophyceae</taxon>
        <taxon>Prorocentrales</taxon>
        <taxon>Prorocentraceae</taxon>
        <taxon>Prorocentrum</taxon>
    </lineage>
</organism>
<feature type="non-terminal residue" evidence="2">
    <location>
        <position position="1"/>
    </location>
</feature>
<proteinExistence type="predicted"/>
<feature type="region of interest" description="Disordered" evidence="1">
    <location>
        <begin position="176"/>
        <end position="201"/>
    </location>
</feature>
<evidence type="ECO:0000256" key="1">
    <source>
        <dbReference type="SAM" id="MobiDB-lite"/>
    </source>
</evidence>
<dbReference type="EMBL" id="CAUYUJ010016537">
    <property type="protein sequence ID" value="CAK0866452.1"/>
    <property type="molecule type" value="Genomic_DNA"/>
</dbReference>